<evidence type="ECO:0000313" key="3">
    <source>
        <dbReference type="EMBL" id="KTE90672.1"/>
    </source>
</evidence>
<organism evidence="2">
    <name type="scientific">Desulfitobacterium hafniense</name>
    <name type="common">Desulfitobacterium frappieri</name>
    <dbReference type="NCBI Taxonomy" id="49338"/>
    <lineage>
        <taxon>Bacteria</taxon>
        <taxon>Bacillati</taxon>
        <taxon>Bacillota</taxon>
        <taxon>Clostridia</taxon>
        <taxon>Eubacteriales</taxon>
        <taxon>Desulfitobacteriaceae</taxon>
        <taxon>Desulfitobacterium</taxon>
    </lineage>
</organism>
<dbReference type="SMR" id="A0A098B8K8"/>
<dbReference type="InterPro" id="IPR023213">
    <property type="entry name" value="CAT-like_dom_sf"/>
</dbReference>
<dbReference type="Gene3D" id="3.30.559.10">
    <property type="entry name" value="Chloramphenicol acetyltransferase-like domain"/>
    <property type="match status" value="2"/>
</dbReference>
<dbReference type="GO" id="GO:0016746">
    <property type="term" value="F:acyltransferase activity"/>
    <property type="evidence" value="ECO:0007669"/>
    <property type="project" value="UniProtKB-KW"/>
</dbReference>
<reference evidence="3 4" key="2">
    <citation type="submission" date="2015-12" db="EMBL/GenBank/DDBJ databases">
        <title>Draft Genome Sequence of Desulfitobacterium hafniense Strain DH, a Sulfate-reducing Bacterium Isolated from Paddy Soils.</title>
        <authorList>
            <person name="Bao P."/>
            <person name="Zhang X."/>
            <person name="Li G."/>
        </authorList>
    </citation>
    <scope>NUCLEOTIDE SEQUENCE [LARGE SCALE GENOMIC DNA]</scope>
    <source>
        <strain evidence="3 4">DH</strain>
    </source>
</reference>
<evidence type="ECO:0000313" key="2">
    <source>
        <dbReference type="EMBL" id="CDX04712.1"/>
    </source>
</evidence>
<dbReference type="Pfam" id="PF00198">
    <property type="entry name" value="2-oxoacid_dh"/>
    <property type="match status" value="1"/>
</dbReference>
<name>A0A098B8K8_DESHA</name>
<dbReference type="AlphaFoldDB" id="A0A098B8K8"/>
<gene>
    <name evidence="3" type="ORF">AT727_24225</name>
    <name evidence="2" type="ORF">DPCES_4826</name>
</gene>
<evidence type="ECO:0000313" key="4">
    <source>
        <dbReference type="Proteomes" id="UP000054623"/>
    </source>
</evidence>
<dbReference type="PATRIC" id="fig|49338.4.peg.5190"/>
<dbReference type="EMBL" id="LOCK01000037">
    <property type="protein sequence ID" value="KTE90672.1"/>
    <property type="molecule type" value="Genomic_DNA"/>
</dbReference>
<keyword evidence="2" id="KW-0012">Acyltransferase</keyword>
<keyword evidence="2" id="KW-0808">Transferase</keyword>
<sequence length="282" mass="32734">MRRSDGRLLKSLSPFVRIIPHIMTKRNDAQNFYKQVVAVDKIDQYIKEKKDQGIRLNYLHLFIAVYVRVLAQRPQLNRFIMNNKIYTRYDIRISMAIKRLLKDDGEETTVKFLFSGLESIEEIVKIVDQTIEEGCAAGAANEVDTIAQRIMALPNSQVKLLVGTLKWMDRHNLLPKKIIEASPFHTSLFFTYLKSINLDFIYHHLYDFGTTGIFVALGKSKKLPVVEEDQVVVKKCCEIGYVLDERICDGLYYSNSFKLVKKYLANPYLLDERLEKVEEDVN</sequence>
<dbReference type="Proteomes" id="UP000054623">
    <property type="component" value="Unassembled WGS sequence"/>
</dbReference>
<keyword evidence="2" id="KW-0670">Pyruvate</keyword>
<dbReference type="OrthoDB" id="356891at2"/>
<dbReference type="RefSeq" id="WP_015943070.1">
    <property type="nucleotide sequence ID" value="NZ_CABKQQ010000010.1"/>
</dbReference>
<feature type="domain" description="2-oxoacid dehydrogenase acyltransferase catalytic" evidence="1">
    <location>
        <begin position="215"/>
        <end position="269"/>
    </location>
</feature>
<evidence type="ECO:0000259" key="1">
    <source>
        <dbReference type="Pfam" id="PF00198"/>
    </source>
</evidence>
<dbReference type="EMBL" id="LK996017">
    <property type="protein sequence ID" value="CDX04712.1"/>
    <property type="molecule type" value="Genomic_DNA"/>
</dbReference>
<dbReference type="SUPFAM" id="SSF52777">
    <property type="entry name" value="CoA-dependent acyltransferases"/>
    <property type="match status" value="1"/>
</dbReference>
<reference evidence="2" key="1">
    <citation type="submission" date="2014-07" db="EMBL/GenBank/DDBJ databases">
        <authorList>
            <person name="Hornung V.Bastian."/>
        </authorList>
    </citation>
    <scope>NUCLEOTIDE SEQUENCE</scope>
    <source>
        <strain evidence="2">PCE-S</strain>
    </source>
</reference>
<dbReference type="InterPro" id="IPR001078">
    <property type="entry name" value="2-oxoacid_DH_actylTfrase"/>
</dbReference>
<proteinExistence type="predicted"/>
<protein>
    <submittedName>
        <fullName evidence="2 3">2-oxoglutarate dehydrogenase</fullName>
    </submittedName>
</protein>
<accession>A0A098B8K8</accession>